<dbReference type="RefSeq" id="WP_166635319.1">
    <property type="nucleotide sequence ID" value="NZ_SNXO01000002.1"/>
</dbReference>
<keyword evidence="2" id="KW-1185">Reference proteome</keyword>
<accession>A0A4R6QB35</accession>
<reference evidence="1 2" key="1">
    <citation type="submission" date="2019-03" db="EMBL/GenBank/DDBJ databases">
        <title>Genomic Encyclopedia of Type Strains, Phase IV (KMG-IV): sequencing the most valuable type-strain genomes for metagenomic binning, comparative biology and taxonomic classification.</title>
        <authorList>
            <person name="Goeker M."/>
        </authorList>
    </citation>
    <scope>NUCLEOTIDE SEQUENCE [LARGE SCALE GENOMIC DNA]</scope>
    <source>
        <strain evidence="1 2">DSM 28287</strain>
    </source>
</reference>
<dbReference type="AlphaFoldDB" id="A0A4R6QB35"/>
<dbReference type="EMBL" id="SNXO01000002">
    <property type="protein sequence ID" value="TDP59858.1"/>
    <property type="molecule type" value="Genomic_DNA"/>
</dbReference>
<proteinExistence type="predicted"/>
<sequence>MAGYIAMRLEAGKMNYNTIFAISRYKQLKDDVDEILALDGYKVNADGTVSKEV</sequence>
<evidence type="ECO:0000313" key="1">
    <source>
        <dbReference type="EMBL" id="TDP59858.1"/>
    </source>
</evidence>
<organism evidence="1 2">
    <name type="scientific">Aminicella lysinilytica</name>
    <dbReference type="NCBI Taxonomy" id="433323"/>
    <lineage>
        <taxon>Bacteria</taxon>
        <taxon>Bacillati</taxon>
        <taxon>Bacillota</taxon>
        <taxon>Clostridia</taxon>
        <taxon>Peptostreptococcales</taxon>
        <taxon>Anaerovoracaceae</taxon>
        <taxon>Aminicella</taxon>
    </lineage>
</organism>
<dbReference type="Proteomes" id="UP000295500">
    <property type="component" value="Unassembled WGS sequence"/>
</dbReference>
<comment type="caution">
    <text evidence="1">The sequence shown here is derived from an EMBL/GenBank/DDBJ whole genome shotgun (WGS) entry which is preliminary data.</text>
</comment>
<gene>
    <name evidence="1" type="ORF">EV211_102100</name>
</gene>
<protein>
    <submittedName>
        <fullName evidence="1">Uncharacterized protein</fullName>
    </submittedName>
</protein>
<name>A0A4R6QB35_9FIRM</name>
<evidence type="ECO:0000313" key="2">
    <source>
        <dbReference type="Proteomes" id="UP000295500"/>
    </source>
</evidence>